<dbReference type="InterPro" id="IPR007863">
    <property type="entry name" value="Peptidase_M16_C"/>
</dbReference>
<gene>
    <name evidence="14 15" type="primary">LOC108740893</name>
</gene>
<dbReference type="InterPro" id="IPR055130">
    <property type="entry name" value="PreP_C"/>
</dbReference>
<keyword evidence="6" id="KW-0479">Metal-binding</keyword>
<evidence type="ECO:0000313" key="15">
    <source>
        <dbReference type="RefSeq" id="XP_018330907.1"/>
    </source>
</evidence>
<dbReference type="RefSeq" id="XP_018330907.1">
    <property type="nucleotide sequence ID" value="XM_018475405.2"/>
</dbReference>
<dbReference type="FunFam" id="3.30.830.10:FF:000013">
    <property type="entry name" value="Mitochondrial presequence protease"/>
    <property type="match status" value="1"/>
</dbReference>
<evidence type="ECO:0000313" key="14">
    <source>
        <dbReference type="RefSeq" id="XP_018330906.1"/>
    </source>
</evidence>
<dbReference type="FunFam" id="3.30.830.10:FF:000011">
    <property type="entry name" value="Presequence protease, mitochondrial"/>
    <property type="match status" value="1"/>
</dbReference>
<keyword evidence="13" id="KW-1185">Reference proteome</keyword>
<dbReference type="GO" id="GO:0005759">
    <property type="term" value="C:mitochondrial matrix"/>
    <property type="evidence" value="ECO:0007669"/>
    <property type="project" value="TreeGrafter"/>
</dbReference>
<dbReference type="InterPro" id="IPR011249">
    <property type="entry name" value="Metalloenz_LuxS/M16"/>
</dbReference>
<evidence type="ECO:0000256" key="8">
    <source>
        <dbReference type="ARBA" id="ARBA00022833"/>
    </source>
</evidence>
<evidence type="ECO:0000256" key="1">
    <source>
        <dbReference type="ARBA" id="ARBA00001947"/>
    </source>
</evidence>
<dbReference type="GO" id="GO:0046872">
    <property type="term" value="F:metal ion binding"/>
    <property type="evidence" value="ECO:0007669"/>
    <property type="project" value="UniProtKB-KW"/>
</dbReference>
<keyword evidence="10" id="KW-0482">Metalloprotease</keyword>
<comment type="subcellular location">
    <subcellularLocation>
        <location evidence="2">Mitochondrion</location>
    </subcellularLocation>
</comment>
<evidence type="ECO:0000313" key="13">
    <source>
        <dbReference type="Proteomes" id="UP000192223"/>
    </source>
</evidence>
<evidence type="ECO:0000256" key="4">
    <source>
        <dbReference type="ARBA" id="ARBA00020167"/>
    </source>
</evidence>
<keyword evidence="9" id="KW-0809">Transit peptide</keyword>
<evidence type="ECO:0000259" key="12">
    <source>
        <dbReference type="SMART" id="SM01264"/>
    </source>
</evidence>
<sequence>MWRNTLSKLYRRRNFGINSRPTQVATKYAPEESLSVIQKLKIGEDVHGFRVEQIRKISEFNLTAIKLLHKITSAEYLHLYRNDNNNAFSINFRTTPKNSTGLPHILEHTVLCGSELYPVRDPFFKMLNRSLATFMNAMTGSDYTLYPFSTQNYTDFTNLQKIYLDAVFRPKLKLLDFLQEGWRLENTDPEDPKSDIIIKGVVYNEMKGVFSENENIYMQKLQNLILPDHTYGVISGGDPLEIPNLTWDDLKTFHENFYHPSNAKFFSYGNFPLVPSLQYLNEEYLSKATKKADLNTYVPPQEKWTEPKEIEIFGRYESMKESFEKQNMISISCLMTDITNLYQTFLVNILSDLLVKGMNAPFYKSMIEPNFSGGFTQSTGFDTQPRDSIFTLGLQSIKKEDFDRFLKIFDDTIDNVIKNGFDPKHVESVLHRYELGIKHELKNFGLHAILGLTPLWNHGGDIIDFLQVNKHISTFKREMSQDKQYLQKAVEKYFKNNNHKLILKMLPDKEYENKMNESEKELIHKKVSGLTTDQKKEIFERGQELLKELNTKPNTEILPSLKMNDISNEVEHFPIEKTSVGPVSTQMNIVNSNGVTYFKGLLNTSELTLEQQMLLPLLCYVIDKLGTNHYSYREFDQLINLKTGGLNLTPHIGESLYQLHSYEPGIFISSYCLDGNLDYMLDLWQELFQLTELKDVKRFENLTQLYMANLTNGMVDSGHVYAMQAASGLVSGTEYQKDLLMGLQHINYMKNLIKTRNYEAMLAEISNIIKIVFNKNRLRCALNMTRDNQVESFKMYEKFINDLPSSSMGTPNENNYRTSNVWTPSDAVNCQHHILNIPVHFCSKSILTVPYTDPDHSKLKVLARLLSTLYLFPEIREKNGAYGGGASLTSSGVFTFYSYRDPRSLQTLDVFDESLNWLQTKKDDITEQDILEAKLGVFQNVDGPVPPSNKGLDEFLKGLSKDILQRHRVALMTVKESSILKAGERYLGDDNAVNSSKVVLGPKSDDFDTSKRLKELWTAYEG</sequence>
<evidence type="ECO:0000256" key="7">
    <source>
        <dbReference type="ARBA" id="ARBA00022801"/>
    </source>
</evidence>
<dbReference type="Pfam" id="PF22516">
    <property type="entry name" value="PreP_C"/>
    <property type="match status" value="1"/>
</dbReference>
<evidence type="ECO:0000256" key="10">
    <source>
        <dbReference type="ARBA" id="ARBA00023049"/>
    </source>
</evidence>
<comment type="similarity">
    <text evidence="3">Belongs to the peptidase M16 family. PreP subfamily.</text>
</comment>
<dbReference type="FunFam" id="3.30.830.10:FF:000009">
    <property type="entry name" value="Presequence protease, mitochondrial"/>
    <property type="match status" value="1"/>
</dbReference>
<keyword evidence="5 14" id="KW-0645">Protease</keyword>
<reference evidence="14 15" key="1">
    <citation type="submission" date="2025-04" db="UniProtKB">
        <authorList>
            <consortium name="RefSeq"/>
        </authorList>
    </citation>
    <scope>IDENTIFICATION</scope>
    <source>
        <tissue evidence="14 15">Entire body</tissue>
    </source>
</reference>
<dbReference type="GeneID" id="108740893"/>
<accession>A0A1W4XDQ5</accession>
<evidence type="ECO:0000256" key="6">
    <source>
        <dbReference type="ARBA" id="ARBA00022723"/>
    </source>
</evidence>
<dbReference type="OrthoDB" id="10250783at2759"/>
<evidence type="ECO:0000256" key="9">
    <source>
        <dbReference type="ARBA" id="ARBA00022946"/>
    </source>
</evidence>
<dbReference type="Gene3D" id="3.30.830.10">
    <property type="entry name" value="Metalloenzyme, LuxS/M16 peptidase-like"/>
    <property type="match status" value="4"/>
</dbReference>
<dbReference type="AlphaFoldDB" id="A0A1W4XDQ5"/>
<dbReference type="RefSeq" id="XP_018330906.1">
    <property type="nucleotide sequence ID" value="XM_018475404.2"/>
</dbReference>
<evidence type="ECO:0000256" key="5">
    <source>
        <dbReference type="ARBA" id="ARBA00022670"/>
    </source>
</evidence>
<feature type="domain" description="Peptidase M16C associated" evidence="12">
    <location>
        <begin position="505"/>
        <end position="752"/>
    </location>
</feature>
<name>A0A1W4XDQ5_AGRPL</name>
<evidence type="ECO:0000256" key="3">
    <source>
        <dbReference type="ARBA" id="ARBA00007575"/>
    </source>
</evidence>
<keyword evidence="8" id="KW-0862">Zinc</keyword>
<organism evidence="13 15">
    <name type="scientific">Agrilus planipennis</name>
    <name type="common">Emerald ash borer</name>
    <name type="synonym">Agrilus marcopoli</name>
    <dbReference type="NCBI Taxonomy" id="224129"/>
    <lineage>
        <taxon>Eukaryota</taxon>
        <taxon>Metazoa</taxon>
        <taxon>Ecdysozoa</taxon>
        <taxon>Arthropoda</taxon>
        <taxon>Hexapoda</taxon>
        <taxon>Insecta</taxon>
        <taxon>Pterygota</taxon>
        <taxon>Neoptera</taxon>
        <taxon>Endopterygota</taxon>
        <taxon>Coleoptera</taxon>
        <taxon>Polyphaga</taxon>
        <taxon>Elateriformia</taxon>
        <taxon>Buprestoidea</taxon>
        <taxon>Buprestidae</taxon>
        <taxon>Agrilinae</taxon>
        <taxon>Agrilus</taxon>
    </lineage>
</organism>
<dbReference type="InterPro" id="IPR013578">
    <property type="entry name" value="Peptidase_M16C_assoc"/>
</dbReference>
<dbReference type="Pfam" id="PF08367">
    <property type="entry name" value="M16C_assoc"/>
    <property type="match status" value="1"/>
</dbReference>
<comment type="cofactor">
    <cofactor evidence="1">
        <name>Zn(2+)</name>
        <dbReference type="ChEBI" id="CHEBI:29105"/>
    </cofactor>
</comment>
<dbReference type="SMART" id="SM01264">
    <property type="entry name" value="M16C_associated"/>
    <property type="match status" value="1"/>
</dbReference>
<evidence type="ECO:0000256" key="11">
    <source>
        <dbReference type="ARBA" id="ARBA00023128"/>
    </source>
</evidence>
<dbReference type="SUPFAM" id="SSF63411">
    <property type="entry name" value="LuxS/MPP-like metallohydrolase"/>
    <property type="match status" value="4"/>
</dbReference>
<dbReference type="PANTHER" id="PTHR43016:SF13">
    <property type="entry name" value="PRESEQUENCE PROTEASE, MITOCHONDRIAL"/>
    <property type="match status" value="1"/>
</dbReference>
<evidence type="ECO:0000256" key="2">
    <source>
        <dbReference type="ARBA" id="ARBA00004173"/>
    </source>
</evidence>
<keyword evidence="7" id="KW-0378">Hydrolase</keyword>
<protein>
    <recommendedName>
        <fullName evidence="4">Presequence protease, mitochondrial</fullName>
    </recommendedName>
</protein>
<dbReference type="GO" id="GO:0016485">
    <property type="term" value="P:protein processing"/>
    <property type="evidence" value="ECO:0007669"/>
    <property type="project" value="TreeGrafter"/>
</dbReference>
<dbReference type="KEGG" id="apln:108740893"/>
<proteinExistence type="inferred from homology"/>
<dbReference type="PANTHER" id="PTHR43016">
    <property type="entry name" value="PRESEQUENCE PROTEASE"/>
    <property type="match status" value="1"/>
</dbReference>
<dbReference type="Proteomes" id="UP000192223">
    <property type="component" value="Unplaced"/>
</dbReference>
<keyword evidence="11" id="KW-0496">Mitochondrion</keyword>
<dbReference type="STRING" id="224129.A0A1W4XDQ5"/>
<dbReference type="Pfam" id="PF05193">
    <property type="entry name" value="Peptidase_M16_C"/>
    <property type="match status" value="1"/>
</dbReference>
<dbReference type="GO" id="GO:0004222">
    <property type="term" value="F:metalloendopeptidase activity"/>
    <property type="evidence" value="ECO:0007669"/>
    <property type="project" value="TreeGrafter"/>
</dbReference>